<name>A0A9W4P3N8_9EURO</name>
<dbReference type="CDD" id="cd02440">
    <property type="entry name" value="AdoMet_MTases"/>
    <property type="match status" value="1"/>
</dbReference>
<keyword evidence="3" id="KW-0808">Transferase</keyword>
<evidence type="ECO:0000256" key="3">
    <source>
        <dbReference type="ARBA" id="ARBA00022679"/>
    </source>
</evidence>
<keyword evidence="2" id="KW-0597">Phosphoprotein</keyword>
<evidence type="ECO:0000256" key="4">
    <source>
        <dbReference type="ARBA" id="ARBA00023268"/>
    </source>
</evidence>
<evidence type="ECO:0000256" key="2">
    <source>
        <dbReference type="ARBA" id="ARBA00022553"/>
    </source>
</evidence>
<dbReference type="Gene3D" id="3.40.50.150">
    <property type="entry name" value="Vaccinia Virus protein VP39"/>
    <property type="match status" value="1"/>
</dbReference>
<evidence type="ECO:0000313" key="10">
    <source>
        <dbReference type="Proteomes" id="UP001154252"/>
    </source>
</evidence>
<feature type="active site" description="Proton acceptor; for dehydratase activity" evidence="6">
    <location>
        <position position="963"/>
    </location>
</feature>
<dbReference type="InterPro" id="IPR029063">
    <property type="entry name" value="SAM-dependent_MTases_sf"/>
</dbReference>
<dbReference type="PANTHER" id="PTHR43775">
    <property type="entry name" value="FATTY ACID SYNTHASE"/>
    <property type="match status" value="1"/>
</dbReference>
<dbReference type="Pfam" id="PF21089">
    <property type="entry name" value="PKS_DH_N"/>
    <property type="match status" value="1"/>
</dbReference>
<feature type="domain" description="Ketosynthase family 3 (KS3)" evidence="7">
    <location>
        <begin position="8"/>
        <end position="437"/>
    </location>
</feature>
<dbReference type="Gene3D" id="3.30.70.3290">
    <property type="match status" value="1"/>
</dbReference>
<dbReference type="SUPFAM" id="SSF53335">
    <property type="entry name" value="S-adenosyl-L-methionine-dependent methyltransferases"/>
    <property type="match status" value="1"/>
</dbReference>
<dbReference type="InterPro" id="IPR049551">
    <property type="entry name" value="PKS_DH_C"/>
</dbReference>
<dbReference type="GO" id="GO:1901336">
    <property type="term" value="P:lactone biosynthetic process"/>
    <property type="evidence" value="ECO:0007669"/>
    <property type="project" value="UniProtKB-ARBA"/>
</dbReference>
<dbReference type="InterPro" id="IPR049900">
    <property type="entry name" value="PKS_mFAS_DH"/>
</dbReference>
<dbReference type="Gene3D" id="3.40.366.10">
    <property type="entry name" value="Malonyl-Coenzyme A Acyl Carrier Protein, domain 2"/>
    <property type="match status" value="1"/>
</dbReference>
<dbReference type="SMART" id="SM00825">
    <property type="entry name" value="PKS_KS"/>
    <property type="match status" value="1"/>
</dbReference>
<dbReference type="InterPro" id="IPR032821">
    <property type="entry name" value="PKS_assoc"/>
</dbReference>
<keyword evidence="4" id="KW-0511">Multifunctional enzyme</keyword>
<feature type="active site" description="Proton donor; for dehydratase activity" evidence="6">
    <location>
        <position position="1145"/>
    </location>
</feature>
<sequence length="1532" mass="166676">MARKNYPQEPVAIIGMACRLPGGVTDVDKLWDLLEKGRTTWSQVPDSRFRESSFYDPDSRRNGTFHTQGGHFLTNDISSFDATFFNISPAEAKAMDPQLRLLLEVTYEALESSGTPLDKFRGTDTAAYVALYNRDYEKILLRDPEDLPFYCQTGNGEAMYANRLSYFFDLHGASLTLDTGCSGGMAALHQACESIRHGECTQAIAGVSNLILDPAAMIGPSFVQFYASDGRSKSFDKCADGYGRGEGACALILKRLTAAIEDGDPIIAVIRSSVINQDGRTAGITVPSGEAQESLIRTGYEAAGLDPAKTSYVETHGSGTAVGDLTESRSIGTVLGQARRSQGQGPVLMGSVKANIGHLENVSGLAGVIKAVLVIAKGRIPPSVKLQIPNPAIQWEAWNLELPTHSQLLRQLGADSSQVSLNSFGFGGTNVHIILDQLRDGEGTNRFTPVENAMPSQQQIMTNTVQPQVFVLSARSAEPARHMAKQLQQYLEKVPVCDKVSPSFLQSLAYTLNCRRSSFPWRAAVIANSVSELHQNLSAVTFSHTGKRPSFGFVFTGQGAQWARMGRELWETNIIFRSSISAAEKCLTDLGVDWRLTEELLKSPEETNLNRANIAQPACTAIQLALVDLLASWNIHPSAVTGHSSGEIAAAYACKAISFDNAMLIAWARGSVAGKLAKDGSLKGSMIAVGLGPQAMEIYLSKLPVSTGLATIACVNSPEGVTISGDTAAVDDLQERLESDGIFFRRLVVDVAYHSHHVRRVANDYLNALAMMGAPSANPVIPFHSSATGKIMDGTELDAQYWVNNLVSPVLFSTAVGSLLSSGTNLLIEIGPHAALKGPIKQILKAHNVDVRYVPSLNRNESASRGMLKLASSIFENGAEINMGEVNIWSRPADRLHCLFDLPSYPWDHSNSFWHESRLSQNYRNRTDRPHELLGVLSPESSSLEPRWRNHVSISWLPWLTGHQIGGDTVFPATAYMAMAIEAAYIAAPVSAKDGLACCIDLHQVSLSRSLILPSSGSPVEIMLALRPATGTTGRDLARRQEFVIHSCSDHKDVVENCRGFVTVNFGDIGPGASIGLDRQFDKQRLPSINPDQWYHSLSQVGVEYTDSFRALSRLSAGRGFCSADIACPVPESEYKVSLPPATFDACLQTMLGAIGSEDLIHGPILPTFINEASIRVNGSDVPPSILHVTSRAHKQYGQTFSADIETTCGDLGNNGLLFSLRGVEAKSLEIFSNQNEEPEQAKTCQKQAMIIDPNFLPGAVVEDLCNSALQPVSVAASLTRLCDVCQYYANAAVKEVTDEDVQRMNTYQRLYLNWLQVQANLCSVEMTDDALDQVKYSNAEGRMICQIGASLSSILKGDQDPLSLMVEGNLLYRLYEDDESMQGCAVQAAEYARMMGLKSPDLRILEIGGGTGGATLPILQALTQHRRRLFSHYTFTDISTGFFANAERKLGDWKDLMSFQKLNIEEEPTKQGFEAGNYDLIIAANVLHATTYIEETAKHVRGLLKPGGKLLLLESTRPTVHRSFVFGTLPG</sequence>
<dbReference type="InterPro" id="IPR050091">
    <property type="entry name" value="PKS_NRPS_Biosynth_Enz"/>
</dbReference>
<dbReference type="EMBL" id="CAJVRC010000860">
    <property type="protein sequence ID" value="CAG8897605.1"/>
    <property type="molecule type" value="Genomic_DNA"/>
</dbReference>
<dbReference type="Pfam" id="PF16197">
    <property type="entry name" value="KAsynt_C_assoc"/>
    <property type="match status" value="1"/>
</dbReference>
<dbReference type="Pfam" id="PF00698">
    <property type="entry name" value="Acyl_transf_1"/>
    <property type="match status" value="1"/>
</dbReference>
<accession>A0A9W4P3N8</accession>
<dbReference type="InterPro" id="IPR014043">
    <property type="entry name" value="Acyl_transferase_dom"/>
</dbReference>
<evidence type="ECO:0000259" key="8">
    <source>
        <dbReference type="PROSITE" id="PS52019"/>
    </source>
</evidence>
<dbReference type="InterPro" id="IPR013217">
    <property type="entry name" value="Methyltransf_12"/>
</dbReference>
<dbReference type="InterPro" id="IPR016036">
    <property type="entry name" value="Malonyl_transacylase_ACP-bd"/>
</dbReference>
<dbReference type="GO" id="GO:0006633">
    <property type="term" value="P:fatty acid biosynthetic process"/>
    <property type="evidence" value="ECO:0007669"/>
    <property type="project" value="TreeGrafter"/>
</dbReference>
<dbReference type="PANTHER" id="PTHR43775:SF29">
    <property type="entry name" value="ASPERFURANONE POLYKETIDE SYNTHASE AFOG-RELATED"/>
    <property type="match status" value="1"/>
</dbReference>
<dbReference type="Pfam" id="PF00109">
    <property type="entry name" value="ketoacyl-synt"/>
    <property type="match status" value="1"/>
</dbReference>
<dbReference type="PROSITE" id="PS52004">
    <property type="entry name" value="KS3_2"/>
    <property type="match status" value="1"/>
</dbReference>
<evidence type="ECO:0000256" key="5">
    <source>
        <dbReference type="ARBA" id="ARBA00023315"/>
    </source>
</evidence>
<evidence type="ECO:0000313" key="9">
    <source>
        <dbReference type="EMBL" id="CAG8897605.1"/>
    </source>
</evidence>
<dbReference type="GO" id="GO:0044550">
    <property type="term" value="P:secondary metabolite biosynthetic process"/>
    <property type="evidence" value="ECO:0007669"/>
    <property type="project" value="UniProtKB-ARBA"/>
</dbReference>
<keyword evidence="10" id="KW-1185">Reference proteome</keyword>
<keyword evidence="1" id="KW-0596">Phosphopantetheine</keyword>
<dbReference type="SUPFAM" id="SSF55048">
    <property type="entry name" value="Probable ACP-binding domain of malonyl-CoA ACP transacylase"/>
    <property type="match status" value="1"/>
</dbReference>
<dbReference type="Gene3D" id="3.10.129.110">
    <property type="entry name" value="Polyketide synthase dehydratase"/>
    <property type="match status" value="1"/>
</dbReference>
<dbReference type="InterPro" id="IPR014031">
    <property type="entry name" value="Ketoacyl_synth_C"/>
</dbReference>
<dbReference type="InterPro" id="IPR016039">
    <property type="entry name" value="Thiolase-like"/>
</dbReference>
<dbReference type="InterPro" id="IPR020807">
    <property type="entry name" value="PKS_DH"/>
</dbReference>
<dbReference type="Pfam" id="PF08242">
    <property type="entry name" value="Methyltransf_12"/>
    <property type="match status" value="1"/>
</dbReference>
<feature type="region of interest" description="N-terminal hotdog fold" evidence="6">
    <location>
        <begin position="931"/>
        <end position="1069"/>
    </location>
</feature>
<evidence type="ECO:0000256" key="1">
    <source>
        <dbReference type="ARBA" id="ARBA00022450"/>
    </source>
</evidence>
<feature type="domain" description="PKS/mFAS DH" evidence="8">
    <location>
        <begin position="931"/>
        <end position="1235"/>
    </location>
</feature>
<dbReference type="SMART" id="SM00827">
    <property type="entry name" value="PKS_AT"/>
    <property type="match status" value="1"/>
</dbReference>
<dbReference type="InterPro" id="IPR049552">
    <property type="entry name" value="PKS_DH_N"/>
</dbReference>
<evidence type="ECO:0000256" key="6">
    <source>
        <dbReference type="PROSITE-ProRule" id="PRU01363"/>
    </source>
</evidence>
<feature type="region of interest" description="C-terminal hotdog fold" evidence="6">
    <location>
        <begin position="1086"/>
        <end position="1235"/>
    </location>
</feature>
<keyword evidence="5" id="KW-0012">Acyltransferase</keyword>
<protein>
    <submittedName>
        <fullName evidence="9">Uncharacterized protein</fullName>
    </submittedName>
</protein>
<dbReference type="Proteomes" id="UP001154252">
    <property type="component" value="Unassembled WGS sequence"/>
</dbReference>
<dbReference type="SUPFAM" id="SSF53901">
    <property type="entry name" value="Thiolase-like"/>
    <property type="match status" value="1"/>
</dbReference>
<dbReference type="CDD" id="cd00833">
    <property type="entry name" value="PKS"/>
    <property type="match status" value="1"/>
</dbReference>
<gene>
    <name evidence="9" type="ORF">PEGY_LOCUS4747</name>
</gene>
<proteinExistence type="predicted"/>
<reference evidence="9" key="1">
    <citation type="submission" date="2021-07" db="EMBL/GenBank/DDBJ databases">
        <authorList>
            <person name="Branca A.L. A."/>
        </authorList>
    </citation>
    <scope>NUCLEOTIDE SEQUENCE</scope>
</reference>
<dbReference type="GO" id="GO:0004312">
    <property type="term" value="F:fatty acid synthase activity"/>
    <property type="evidence" value="ECO:0007669"/>
    <property type="project" value="TreeGrafter"/>
</dbReference>
<dbReference type="InterPro" id="IPR016035">
    <property type="entry name" value="Acyl_Trfase/lysoPLipase"/>
</dbReference>
<dbReference type="Gene3D" id="3.40.47.10">
    <property type="match status" value="1"/>
</dbReference>
<dbReference type="SUPFAM" id="SSF52151">
    <property type="entry name" value="FabD/lysophospholipase-like"/>
    <property type="match status" value="1"/>
</dbReference>
<dbReference type="PROSITE" id="PS52019">
    <property type="entry name" value="PKS_MFAS_DH"/>
    <property type="match status" value="1"/>
</dbReference>
<dbReference type="SMART" id="SM00826">
    <property type="entry name" value="PKS_DH"/>
    <property type="match status" value="1"/>
</dbReference>
<organism evidence="9 10">
    <name type="scientific">Penicillium egyptiacum</name>
    <dbReference type="NCBI Taxonomy" id="1303716"/>
    <lineage>
        <taxon>Eukaryota</taxon>
        <taxon>Fungi</taxon>
        <taxon>Dikarya</taxon>
        <taxon>Ascomycota</taxon>
        <taxon>Pezizomycotina</taxon>
        <taxon>Eurotiomycetes</taxon>
        <taxon>Eurotiomycetidae</taxon>
        <taxon>Eurotiales</taxon>
        <taxon>Aspergillaceae</taxon>
        <taxon>Penicillium</taxon>
    </lineage>
</organism>
<dbReference type="InterPro" id="IPR014030">
    <property type="entry name" value="Ketoacyl_synth_N"/>
</dbReference>
<dbReference type="Pfam" id="PF14765">
    <property type="entry name" value="PS-DH"/>
    <property type="match status" value="1"/>
</dbReference>
<dbReference type="InterPro" id="IPR020841">
    <property type="entry name" value="PKS_Beta-ketoAc_synthase_dom"/>
</dbReference>
<dbReference type="InterPro" id="IPR042104">
    <property type="entry name" value="PKS_dehydratase_sf"/>
</dbReference>
<evidence type="ECO:0000259" key="7">
    <source>
        <dbReference type="PROSITE" id="PS52004"/>
    </source>
</evidence>
<dbReference type="Pfam" id="PF02801">
    <property type="entry name" value="Ketoacyl-synt_C"/>
    <property type="match status" value="1"/>
</dbReference>
<comment type="caution">
    <text evidence="9">The sequence shown here is derived from an EMBL/GenBank/DDBJ whole genome shotgun (WGS) entry which is preliminary data.</text>
</comment>
<dbReference type="OrthoDB" id="329835at2759"/>
<dbReference type="InterPro" id="IPR001227">
    <property type="entry name" value="Ac_transferase_dom_sf"/>
</dbReference>